<organism evidence="2 3">
    <name type="scientific">Candidatus Aquitaenariimonas noxiae</name>
    <dbReference type="NCBI Taxonomy" id="1974741"/>
    <lineage>
        <taxon>Bacteria</taxon>
        <taxon>Pseudomonadati</taxon>
        <taxon>Candidatus Omnitrophota</taxon>
        <taxon>Candidatus Aquitaenariimonas</taxon>
    </lineage>
</organism>
<comment type="caution">
    <text evidence="2">The sequence shown here is derived from an EMBL/GenBank/DDBJ whole genome shotgun (WGS) entry which is preliminary data.</text>
</comment>
<proteinExistence type="predicted"/>
<dbReference type="EMBL" id="PEWV01000021">
    <property type="protein sequence ID" value="PIU42065.1"/>
    <property type="molecule type" value="Genomic_DNA"/>
</dbReference>
<evidence type="ECO:0000256" key="1">
    <source>
        <dbReference type="SAM" id="SignalP"/>
    </source>
</evidence>
<accession>A0A2J0KUI3</accession>
<dbReference type="Proteomes" id="UP000230052">
    <property type="component" value="Unassembled WGS sequence"/>
</dbReference>
<protein>
    <submittedName>
        <fullName evidence="2">Uncharacterized protein</fullName>
    </submittedName>
</protein>
<evidence type="ECO:0000313" key="3">
    <source>
        <dbReference type="Proteomes" id="UP000230052"/>
    </source>
</evidence>
<reference evidence="2 3" key="1">
    <citation type="submission" date="2017-09" db="EMBL/GenBank/DDBJ databases">
        <title>Depth-based differentiation of microbial function through sediment-hosted aquifers and enrichment of novel symbionts in the deep terrestrial subsurface.</title>
        <authorList>
            <person name="Probst A.J."/>
            <person name="Ladd B."/>
            <person name="Jarett J.K."/>
            <person name="Geller-Mcgrath D.E."/>
            <person name="Sieber C.M."/>
            <person name="Emerson J.B."/>
            <person name="Anantharaman K."/>
            <person name="Thomas B.C."/>
            <person name="Malmstrom R."/>
            <person name="Stieglmeier M."/>
            <person name="Klingl A."/>
            <person name="Woyke T."/>
            <person name="Ryan C.M."/>
            <person name="Banfield J.F."/>
        </authorList>
    </citation>
    <scope>NUCLEOTIDE SEQUENCE [LARGE SCALE GENOMIC DNA]</scope>
    <source>
        <strain evidence="2">CG07_land_8_20_14_0_80_42_15</strain>
    </source>
</reference>
<sequence>MGIITTLRICIIISFMLITALFCSNCYAQTQETGDAIGRREEILTSTLSHYEREVTVRKRVKEEWLIPKKEGLNVIRHFNTDVTEAYDDNIYNEHNYKRGDFITNITPTFRLDFLTEKLFIDTNYTLTMNRYQKLDTEWFNYSVGARGVYHFSPRILIKLADAYQRIGSLTELEGSDYTPSGHTLEKVDYNSFYMKGEYNFLRAGNKLWLDYANNAAGVRNHGRNNTFSVRDQRVGFGLTHNFTRRTSLSPAYIFYNHSDKKGPISDYNANGLQLGFTHILANVIEGKGEFGWEYREYAHVAQTQGAPFVNLGLTSIFSRVTTLEMDYTFNKEPSYSGGIGYDCTKLGAGIYHYFTPLMRSFISTVYEMRDYTGVLEEDIFRLGLGFDFNLGDRLKATLSHNITRKDSTSVGSEYVDRTYLISVRSVLW</sequence>
<keyword evidence="1" id="KW-0732">Signal</keyword>
<gene>
    <name evidence="2" type="ORF">COS99_02165</name>
</gene>
<dbReference type="AlphaFoldDB" id="A0A2J0KUI3"/>
<feature type="chain" id="PRO_5014324188" evidence="1">
    <location>
        <begin position="29"/>
        <end position="429"/>
    </location>
</feature>
<name>A0A2J0KUI3_9BACT</name>
<evidence type="ECO:0000313" key="2">
    <source>
        <dbReference type="EMBL" id="PIU42065.1"/>
    </source>
</evidence>
<feature type="signal peptide" evidence="1">
    <location>
        <begin position="1"/>
        <end position="28"/>
    </location>
</feature>